<comment type="caution">
    <text evidence="2">The sequence shown here is derived from an EMBL/GenBank/DDBJ whole genome shotgun (WGS) entry which is preliminary data.</text>
</comment>
<dbReference type="PROSITE" id="PS51186">
    <property type="entry name" value="GNAT"/>
    <property type="match status" value="1"/>
</dbReference>
<dbReference type="InterPro" id="IPR000182">
    <property type="entry name" value="GNAT_dom"/>
</dbReference>
<keyword evidence="3" id="KW-1185">Reference proteome</keyword>
<feature type="domain" description="N-acetyltransferase" evidence="1">
    <location>
        <begin position="8"/>
        <end position="167"/>
    </location>
</feature>
<dbReference type="Proteomes" id="UP001556040">
    <property type="component" value="Unassembled WGS sequence"/>
</dbReference>
<accession>A0ABV3Q6A8</accession>
<organism evidence="2 3">
    <name type="scientific">Jeotgalibacillus marinus</name>
    <dbReference type="NCBI Taxonomy" id="86667"/>
    <lineage>
        <taxon>Bacteria</taxon>
        <taxon>Bacillati</taxon>
        <taxon>Bacillota</taxon>
        <taxon>Bacilli</taxon>
        <taxon>Bacillales</taxon>
        <taxon>Caryophanaceae</taxon>
        <taxon>Jeotgalibacillus</taxon>
    </lineage>
</organism>
<evidence type="ECO:0000313" key="2">
    <source>
        <dbReference type="EMBL" id="MEW9502794.1"/>
    </source>
</evidence>
<evidence type="ECO:0000313" key="3">
    <source>
        <dbReference type="Proteomes" id="UP001556040"/>
    </source>
</evidence>
<dbReference type="Pfam" id="PF13302">
    <property type="entry name" value="Acetyltransf_3"/>
    <property type="match status" value="1"/>
</dbReference>
<dbReference type="PANTHER" id="PTHR43792">
    <property type="entry name" value="GNAT FAMILY, PUTATIVE (AFU_ORTHOLOGUE AFUA_3G00765)-RELATED-RELATED"/>
    <property type="match status" value="1"/>
</dbReference>
<proteinExistence type="predicted"/>
<dbReference type="SUPFAM" id="SSF55729">
    <property type="entry name" value="Acyl-CoA N-acyltransferases (Nat)"/>
    <property type="match status" value="1"/>
</dbReference>
<protein>
    <submittedName>
        <fullName evidence="2">GNAT family N-acetyltransferase</fullName>
    </submittedName>
</protein>
<dbReference type="Gene3D" id="3.40.630.30">
    <property type="match status" value="1"/>
</dbReference>
<reference evidence="2 3" key="1">
    <citation type="journal article" date="1979" name="Int. J. Syst. Evol. Microbiol.">
        <title>Bacillus globisporus subsp. marinus subsp. nov.</title>
        <authorList>
            <person name="Liu H."/>
        </authorList>
    </citation>
    <scope>NUCLEOTIDE SEQUENCE [LARGE SCALE GENOMIC DNA]</scope>
    <source>
        <strain evidence="2 3">DSM 1297</strain>
    </source>
</reference>
<dbReference type="InterPro" id="IPR051531">
    <property type="entry name" value="N-acetyltransferase"/>
</dbReference>
<dbReference type="InterPro" id="IPR016181">
    <property type="entry name" value="Acyl_CoA_acyltransferase"/>
</dbReference>
<dbReference type="EMBL" id="JBFMIA010000015">
    <property type="protein sequence ID" value="MEW9502794.1"/>
    <property type="molecule type" value="Genomic_DNA"/>
</dbReference>
<dbReference type="PANTHER" id="PTHR43792:SF1">
    <property type="entry name" value="N-ACETYLTRANSFERASE DOMAIN-CONTAINING PROTEIN"/>
    <property type="match status" value="1"/>
</dbReference>
<evidence type="ECO:0000259" key="1">
    <source>
        <dbReference type="PROSITE" id="PS51186"/>
    </source>
</evidence>
<name>A0ABV3Q6A8_9BACL</name>
<dbReference type="RefSeq" id="WP_367780282.1">
    <property type="nucleotide sequence ID" value="NZ_JBFMIA010000015.1"/>
</dbReference>
<gene>
    <name evidence="2" type="ORF">AB1471_13430</name>
</gene>
<sequence length="167" mass="19194">MKLHSERLLFRPYNDKDFEFIVSLLSDPEMVRFIGNGQIRDRNGAKIFLDRIYTTYESGSDRGLMVLVRKYDNIPIGHAGLVPQTIDGVEEMEIGYWIARKHWGQGYATEAAKALLDHGIRRFGKQRFISLIQPRNLASRQVANNIGMKIEKEIVCLGQDVYVYSIT</sequence>